<dbReference type="GO" id="GO:0006303">
    <property type="term" value="P:double-strand break repair via nonhomologous end joining"/>
    <property type="evidence" value="ECO:0007669"/>
    <property type="project" value="InterPro"/>
</dbReference>
<evidence type="ECO:0000259" key="1">
    <source>
        <dbReference type="Pfam" id="PF13843"/>
    </source>
</evidence>
<evidence type="ECO:0000313" key="3">
    <source>
        <dbReference type="EMBL" id="CAF0906213.1"/>
    </source>
</evidence>
<dbReference type="PANTHER" id="PTHR46599:SF6">
    <property type="entry name" value="DUAL SPECIFICITY PHOSPHATASE 26"/>
    <property type="match status" value="1"/>
</dbReference>
<dbReference type="AlphaFoldDB" id="A0A813ZXN8"/>
<proteinExistence type="predicted"/>
<accession>A0A813ZXN8</accession>
<feature type="domain" description="DNA-dependent protein kinase catalytic subunit CC5" evidence="2">
    <location>
        <begin position="432"/>
        <end position="618"/>
    </location>
</feature>
<dbReference type="EMBL" id="CAJNOU010000185">
    <property type="protein sequence ID" value="CAF0906213.1"/>
    <property type="molecule type" value="Genomic_DNA"/>
</dbReference>
<dbReference type="Pfam" id="PF19704">
    <property type="entry name" value="DNAPKcs_CC5"/>
    <property type="match status" value="1"/>
</dbReference>
<evidence type="ECO:0008006" key="5">
    <source>
        <dbReference type="Google" id="ProtNLM"/>
    </source>
</evidence>
<sequence length="642" mass="75546">MPKKPAKYGLKFWTLCDVKSRYVLALELCTGKVGNTVQRNISTNIVLHLVDQLPKNVQQGRNITFDRYFSDFNLVQNLLERKMTSLGVVNHKRSFVPNELKLIRQDLYSSWFYFSGQNTILSYQTKEKKPSIILLSTLHDFAEVFDDEKKLPTMIHDNNQTKFSVDVIDQCINNYTCRRITRRWPMIVFFNMIDIAAMNSLNIWLDQNPDWNIGKTYIRRLFLEELCKSLTDSHNQRRVKQSRPRPKVKLALQSLGYEFKPQNLIVQDNLDHFITTKKRILHNDDIFGINSSIAKVFYEHIKKQDEARKFLNVEIPITAIQIGQTFDGKELTKHIITRARAQFVDERLMKSMDVMLAGINTNDKQIKLHLIRSLTTSSFNCLISLVICTQTEAKLYKAFIFDANPAKILIEIMYVDAISFVNNVKIDFGIRGIALHLLYKLLAKLTHEQLYKIAQILYVDGPNEWQIWTLEIYKCIYDYITNYLTKEIKTSIRSLSEMFYHHVGEQLLELLSSKNEYIRVNYRNFWCDSKHLSTSSHHRLMALVDQLYSIKTENEYLNYYTNFLLECTTHNLDYNHFIFENPLDKCSFQEFPLAYQQQQQLSNSTSSIILQTQEISNRQEFISTEMLDNNNNNNRNYNWLNS</sequence>
<gene>
    <name evidence="3" type="ORF">SEV965_LOCUS5900</name>
</gene>
<name>A0A813ZXN8_9BILA</name>
<dbReference type="InterPro" id="IPR029526">
    <property type="entry name" value="PGBD"/>
</dbReference>
<dbReference type="InterPro" id="IPR045581">
    <property type="entry name" value="DNAPKcs_CC5"/>
</dbReference>
<dbReference type="PANTHER" id="PTHR46599">
    <property type="entry name" value="PIGGYBAC TRANSPOSABLE ELEMENT-DERIVED PROTEIN 4"/>
    <property type="match status" value="1"/>
</dbReference>
<dbReference type="Proteomes" id="UP000663889">
    <property type="component" value="Unassembled WGS sequence"/>
</dbReference>
<evidence type="ECO:0000313" key="4">
    <source>
        <dbReference type="Proteomes" id="UP000663889"/>
    </source>
</evidence>
<comment type="caution">
    <text evidence="3">The sequence shown here is derived from an EMBL/GenBank/DDBJ whole genome shotgun (WGS) entry which is preliminary data.</text>
</comment>
<evidence type="ECO:0000259" key="2">
    <source>
        <dbReference type="Pfam" id="PF19704"/>
    </source>
</evidence>
<feature type="domain" description="PiggyBac transposable element-derived protein" evidence="1">
    <location>
        <begin position="1"/>
        <end position="200"/>
    </location>
</feature>
<reference evidence="3" key="1">
    <citation type="submission" date="2021-02" db="EMBL/GenBank/DDBJ databases">
        <authorList>
            <person name="Nowell W R."/>
        </authorList>
    </citation>
    <scope>NUCLEOTIDE SEQUENCE</scope>
</reference>
<dbReference type="Pfam" id="PF13843">
    <property type="entry name" value="DDE_Tnp_1_7"/>
    <property type="match status" value="1"/>
</dbReference>
<protein>
    <recommendedName>
        <fullName evidence="5">Transposase</fullName>
    </recommendedName>
</protein>
<organism evidence="3 4">
    <name type="scientific">Rotaria sordida</name>
    <dbReference type="NCBI Taxonomy" id="392033"/>
    <lineage>
        <taxon>Eukaryota</taxon>
        <taxon>Metazoa</taxon>
        <taxon>Spiralia</taxon>
        <taxon>Gnathifera</taxon>
        <taxon>Rotifera</taxon>
        <taxon>Eurotatoria</taxon>
        <taxon>Bdelloidea</taxon>
        <taxon>Philodinida</taxon>
        <taxon>Philodinidae</taxon>
        <taxon>Rotaria</taxon>
    </lineage>
</organism>